<dbReference type="SUPFAM" id="SSF55729">
    <property type="entry name" value="Acyl-CoA N-acyltransferases (Nat)"/>
    <property type="match status" value="1"/>
</dbReference>
<dbReference type="PANTHER" id="PTHR43808">
    <property type="entry name" value="ACETYLORNITHINE DEACETYLASE"/>
    <property type="match status" value="1"/>
</dbReference>
<evidence type="ECO:0000256" key="3">
    <source>
        <dbReference type="ARBA" id="ARBA00022801"/>
    </source>
</evidence>
<sequence>MSKSWEIEECFEVFARENLSLAKQTLKELVLIPAATGREEKRAEYCIDWMRRQGITDVFSDEIGNVIWEYQSECRRKVLFTAHLDTVFSEDEPLKLAEEDGIWKCPGIGDNTVNVVLLLMAAKYLQEVRPKLPCGLILSADVGEEGLGNLKGIRGLTDTYEKQLSAVIAFDLYRDKIYPRCIGSVRYRIGTKTEGGHSFLDFGRKNAIAELCSLVTELYQMCPKAGSRTTYNVGVVEGGTSVNTIAQEASMLFEFRSDSYEELDACEKFLENLIEKRRCSDVLYTCEMVGKRPCARETDKIRMARITNCCVKTLQAAVGTAPVCSEASTDCNIPLSRHIPSVCVGFCRGGGAHTREEWLDISTLETGLISVLALVYRIPFLCGDSEIVLRNKITDMEEKEQICSLLMTCDKDFIPPLSVRNSTSQIDWSQIGGRGDGIEEYLENISQQHVILWKENGVIRAFITWKDHFQCEYLPEYPDSCYLTTLCIDPAYRGQGISERLYELAETEIRVKFPDSAITLRTWSGNRAQEHILHKIGYHVVRVLENDRGEGIDTVYYAKSDIAKNIGNDKKRVKGEN</sequence>
<reference evidence="6" key="1">
    <citation type="journal article" date="2021" name="PeerJ">
        <title>Extensive microbial diversity within the chicken gut microbiome revealed by metagenomics and culture.</title>
        <authorList>
            <person name="Gilroy R."/>
            <person name="Ravi A."/>
            <person name="Getino M."/>
            <person name="Pursley I."/>
            <person name="Horton D.L."/>
            <person name="Alikhan N.F."/>
            <person name="Baker D."/>
            <person name="Gharbi K."/>
            <person name="Hall N."/>
            <person name="Watson M."/>
            <person name="Adriaenssens E.M."/>
            <person name="Foster-Nyarko E."/>
            <person name="Jarju S."/>
            <person name="Secka A."/>
            <person name="Antonio M."/>
            <person name="Oren A."/>
            <person name="Chaudhuri R.R."/>
            <person name="La Ragione R."/>
            <person name="Hildebrand F."/>
            <person name="Pallen M.J."/>
        </authorList>
    </citation>
    <scope>NUCLEOTIDE SEQUENCE</scope>
    <source>
        <strain evidence="6">CHK183-1962</strain>
    </source>
</reference>
<dbReference type="Gene3D" id="3.40.630.10">
    <property type="entry name" value="Zn peptidases"/>
    <property type="match status" value="1"/>
</dbReference>
<comment type="caution">
    <text evidence="6">The sequence shown here is derived from an EMBL/GenBank/DDBJ whole genome shotgun (WGS) entry which is preliminary data.</text>
</comment>
<dbReference type="Gene3D" id="3.40.630.30">
    <property type="match status" value="1"/>
</dbReference>
<reference evidence="6" key="2">
    <citation type="submission" date="2021-04" db="EMBL/GenBank/DDBJ databases">
        <authorList>
            <person name="Gilroy R."/>
        </authorList>
    </citation>
    <scope>NUCLEOTIDE SEQUENCE</scope>
    <source>
        <strain evidence="6">CHK183-1962</strain>
    </source>
</reference>
<dbReference type="EMBL" id="DXEK01000016">
    <property type="protein sequence ID" value="HIX76216.1"/>
    <property type="molecule type" value="Genomic_DNA"/>
</dbReference>
<dbReference type="Proteomes" id="UP000886890">
    <property type="component" value="Unassembled WGS sequence"/>
</dbReference>
<dbReference type="InterPro" id="IPR036264">
    <property type="entry name" value="Bact_exopeptidase_dim_dom"/>
</dbReference>
<dbReference type="GO" id="GO:0016787">
    <property type="term" value="F:hydrolase activity"/>
    <property type="evidence" value="ECO:0007669"/>
    <property type="project" value="UniProtKB-KW"/>
</dbReference>
<keyword evidence="2" id="KW-0479">Metal-binding</keyword>
<dbReference type="CDD" id="cd04301">
    <property type="entry name" value="NAT_SF"/>
    <property type="match status" value="1"/>
</dbReference>
<dbReference type="SUPFAM" id="SSF55031">
    <property type="entry name" value="Bacterial exopeptidase dimerisation domain"/>
    <property type="match status" value="1"/>
</dbReference>
<protein>
    <submittedName>
        <fullName evidence="6">M20/M25/M40 family metallo-hydrolase</fullName>
    </submittedName>
</protein>
<dbReference type="InterPro" id="IPR011650">
    <property type="entry name" value="Peptidase_M20_dimer"/>
</dbReference>
<dbReference type="InterPro" id="IPR001261">
    <property type="entry name" value="ArgE/DapE_CS"/>
</dbReference>
<evidence type="ECO:0000256" key="1">
    <source>
        <dbReference type="ARBA" id="ARBA00001947"/>
    </source>
</evidence>
<dbReference type="InterPro" id="IPR000182">
    <property type="entry name" value="GNAT_dom"/>
</dbReference>
<dbReference type="Gene3D" id="3.30.70.360">
    <property type="match status" value="1"/>
</dbReference>
<dbReference type="Pfam" id="PF07687">
    <property type="entry name" value="M20_dimer"/>
    <property type="match status" value="1"/>
</dbReference>
<dbReference type="Pfam" id="PF01546">
    <property type="entry name" value="Peptidase_M20"/>
    <property type="match status" value="1"/>
</dbReference>
<accession>A0A9D1XBU0</accession>
<evidence type="ECO:0000313" key="6">
    <source>
        <dbReference type="EMBL" id="HIX76216.1"/>
    </source>
</evidence>
<organism evidence="6 7">
    <name type="scientific">Candidatus Fusicatenibacter merdavium</name>
    <dbReference type="NCBI Taxonomy" id="2838600"/>
    <lineage>
        <taxon>Bacteria</taxon>
        <taxon>Bacillati</taxon>
        <taxon>Bacillota</taxon>
        <taxon>Clostridia</taxon>
        <taxon>Lachnospirales</taxon>
        <taxon>Lachnospiraceae</taxon>
        <taxon>Fusicatenibacter</taxon>
    </lineage>
</organism>
<dbReference type="GO" id="GO:0016747">
    <property type="term" value="F:acyltransferase activity, transferring groups other than amino-acyl groups"/>
    <property type="evidence" value="ECO:0007669"/>
    <property type="project" value="InterPro"/>
</dbReference>
<comment type="cofactor">
    <cofactor evidence="1">
        <name>Zn(2+)</name>
        <dbReference type="ChEBI" id="CHEBI:29105"/>
    </cofactor>
</comment>
<proteinExistence type="predicted"/>
<keyword evidence="4" id="KW-0862">Zinc</keyword>
<dbReference type="InterPro" id="IPR002933">
    <property type="entry name" value="Peptidase_M20"/>
</dbReference>
<dbReference type="GO" id="GO:0046872">
    <property type="term" value="F:metal ion binding"/>
    <property type="evidence" value="ECO:0007669"/>
    <property type="project" value="UniProtKB-KW"/>
</dbReference>
<keyword evidence="3" id="KW-0378">Hydrolase</keyword>
<feature type="domain" description="N-acetyltransferase" evidence="5">
    <location>
        <begin position="412"/>
        <end position="562"/>
    </location>
</feature>
<dbReference type="PROSITE" id="PS51186">
    <property type="entry name" value="GNAT"/>
    <property type="match status" value="1"/>
</dbReference>
<evidence type="ECO:0000256" key="4">
    <source>
        <dbReference type="ARBA" id="ARBA00022833"/>
    </source>
</evidence>
<dbReference type="PANTHER" id="PTHR43808:SF17">
    <property type="entry name" value="PEPTIDASE M20"/>
    <property type="match status" value="1"/>
</dbReference>
<evidence type="ECO:0000313" key="7">
    <source>
        <dbReference type="Proteomes" id="UP000886890"/>
    </source>
</evidence>
<evidence type="ECO:0000259" key="5">
    <source>
        <dbReference type="PROSITE" id="PS51186"/>
    </source>
</evidence>
<evidence type="ECO:0000256" key="2">
    <source>
        <dbReference type="ARBA" id="ARBA00022723"/>
    </source>
</evidence>
<name>A0A9D1XBU0_9FIRM</name>
<dbReference type="AlphaFoldDB" id="A0A9D1XBU0"/>
<gene>
    <name evidence="6" type="ORF">H9734_01265</name>
</gene>
<dbReference type="InterPro" id="IPR016181">
    <property type="entry name" value="Acyl_CoA_acyltransferase"/>
</dbReference>
<dbReference type="SUPFAM" id="SSF53187">
    <property type="entry name" value="Zn-dependent exopeptidases"/>
    <property type="match status" value="1"/>
</dbReference>
<dbReference type="InterPro" id="IPR050072">
    <property type="entry name" value="Peptidase_M20A"/>
</dbReference>
<dbReference type="PROSITE" id="PS00758">
    <property type="entry name" value="ARGE_DAPE_CPG2_1"/>
    <property type="match status" value="1"/>
</dbReference>
<dbReference type="Pfam" id="PF00583">
    <property type="entry name" value="Acetyltransf_1"/>
    <property type="match status" value="1"/>
</dbReference>